<dbReference type="EMBL" id="JACHOC010000006">
    <property type="protein sequence ID" value="MBB4623126.1"/>
    <property type="molecule type" value="Genomic_DNA"/>
</dbReference>
<protein>
    <recommendedName>
        <fullName evidence="3">Lipoprotein</fullName>
    </recommendedName>
</protein>
<sequence>MKYLMILLSFCLMACNGRSVKQEEKTDSNMTEESIEIPNGSLTKGEQDSLITVLSPYLEVDTAFTKRRIEISGSLSKIIDGAIDIDEDYTWQIIAHVDSVIKQCINHVQSNEPKQLFDLFDKEKKNIYAHPSNTWKNEQNLNNMILSLYEKYDRSSNKRLLAEKVIELYEISFIHIKLLETFGGYSHPSFIPLAKSLREWYLVILKNYDKAIELQRQICERIEKEETEGRASENYGFELMKLSELYLANNDTIRMDSCHQILQKNPYIEKILQEYNEYKKTTQEDKQKVDISQEFESLNCPRVYIKYKQPINGYTVKVLWLPFTDKSGYTAETGNAVLHFESENNHFYIQTQSYRDTAVYSHTHLKDGDVLFWNYTPKKKGEILSKYSPFFFSDVNFDGENELLINCYNGGSKGSNTYEVYKIHPYYAEIIKDAPFASLENDMTDFDLTNKTITCHYPLSSFESITHIYKQVKQERMNFGELETDYKFELVKVDIHNQYTDSKEHKVYIKDGYNYKLVKDDKASVNQKDK</sequence>
<keyword evidence="2" id="KW-1185">Reference proteome</keyword>
<organism evidence="1 2">
    <name type="scientific">Parabacteroides faecis</name>
    <dbReference type="NCBI Taxonomy" id="1217282"/>
    <lineage>
        <taxon>Bacteria</taxon>
        <taxon>Pseudomonadati</taxon>
        <taxon>Bacteroidota</taxon>
        <taxon>Bacteroidia</taxon>
        <taxon>Bacteroidales</taxon>
        <taxon>Tannerellaceae</taxon>
        <taxon>Parabacteroides</taxon>
    </lineage>
</organism>
<evidence type="ECO:0000313" key="1">
    <source>
        <dbReference type="EMBL" id="MBB4623126.1"/>
    </source>
</evidence>
<proteinExistence type="predicted"/>
<evidence type="ECO:0000313" key="2">
    <source>
        <dbReference type="Proteomes" id="UP000533637"/>
    </source>
</evidence>
<name>A0ABR6KNY1_9BACT</name>
<comment type="caution">
    <text evidence="1">The sequence shown here is derived from an EMBL/GenBank/DDBJ whole genome shotgun (WGS) entry which is preliminary data.</text>
</comment>
<evidence type="ECO:0008006" key="3">
    <source>
        <dbReference type="Google" id="ProtNLM"/>
    </source>
</evidence>
<dbReference type="RefSeq" id="WP_183671351.1">
    <property type="nucleotide sequence ID" value="NZ_JACHOC010000006.1"/>
</dbReference>
<accession>A0ABR6KNY1</accession>
<dbReference type="Proteomes" id="UP000533637">
    <property type="component" value="Unassembled WGS sequence"/>
</dbReference>
<reference evidence="1 2" key="1">
    <citation type="submission" date="2020-08" db="EMBL/GenBank/DDBJ databases">
        <title>Genomic Encyclopedia of Type Strains, Phase IV (KMG-IV): sequencing the most valuable type-strain genomes for metagenomic binning, comparative biology and taxonomic classification.</title>
        <authorList>
            <person name="Goeker M."/>
        </authorList>
    </citation>
    <scope>NUCLEOTIDE SEQUENCE [LARGE SCALE GENOMIC DNA]</scope>
    <source>
        <strain evidence="1 2">DSM 102983</strain>
    </source>
</reference>
<gene>
    <name evidence="1" type="ORF">GGQ57_003038</name>
</gene>